<evidence type="ECO:0000256" key="7">
    <source>
        <dbReference type="ARBA" id="ARBA00022927"/>
    </source>
</evidence>
<dbReference type="KEGG" id="hdf:AArcSl_0096"/>
<comment type="function">
    <text evidence="12">Involved in protein export. The function of the beta subunit is unknown, but it may be involved in stabilization of the trimeric complex.</text>
</comment>
<evidence type="ECO:0000256" key="6">
    <source>
        <dbReference type="ARBA" id="ARBA00022692"/>
    </source>
</evidence>
<keyword evidence="5 12" id="KW-1003">Cell membrane</keyword>
<evidence type="ECO:0000256" key="8">
    <source>
        <dbReference type="ARBA" id="ARBA00022989"/>
    </source>
</evidence>
<dbReference type="EMBL" id="CP025066">
    <property type="protein sequence ID" value="AUX07754.1"/>
    <property type="molecule type" value="Genomic_DNA"/>
</dbReference>
<keyword evidence="15" id="KW-1185">Reference proteome</keyword>
<comment type="subunit">
    <text evidence="12">Component of the protein translocase complex. Heterotrimer consisting of alpha (SecY), beta (SecG) and gamma (SecE) subunits. Can form oligomers of the heterotrimer.</text>
</comment>
<protein>
    <recommendedName>
        <fullName evidence="3 12">Preprotein translocase subunit SecG</fullName>
    </recommendedName>
    <alternativeName>
        <fullName evidence="11 12">Protein transport protein Sec61 subunit beta homolog</fullName>
    </alternativeName>
</protein>
<comment type="similarity">
    <text evidence="2 12">Belongs to the SEC61-beta family.</text>
</comment>
<dbReference type="GO" id="GO:0015031">
    <property type="term" value="P:protein transport"/>
    <property type="evidence" value="ECO:0007669"/>
    <property type="project" value="UniProtKB-UniRule"/>
</dbReference>
<evidence type="ECO:0000256" key="12">
    <source>
        <dbReference type="HAMAP-Rule" id="MF_00751"/>
    </source>
</evidence>
<keyword evidence="4 12" id="KW-0813">Transport</keyword>
<evidence type="ECO:0000256" key="9">
    <source>
        <dbReference type="ARBA" id="ARBA00023010"/>
    </source>
</evidence>
<evidence type="ECO:0000256" key="10">
    <source>
        <dbReference type="ARBA" id="ARBA00023136"/>
    </source>
</evidence>
<accession>A0A343TF82</accession>
<proteinExistence type="inferred from homology"/>
<evidence type="ECO:0000256" key="13">
    <source>
        <dbReference type="SAM" id="Phobius"/>
    </source>
</evidence>
<evidence type="ECO:0000256" key="5">
    <source>
        <dbReference type="ARBA" id="ARBA00022475"/>
    </source>
</evidence>
<dbReference type="AlphaFoldDB" id="A0A343TF82"/>
<dbReference type="NCBIfam" id="NF002318">
    <property type="entry name" value="PRK01253.1"/>
    <property type="match status" value="1"/>
</dbReference>
<feature type="topological domain" description="Cytoplasmic" evidence="12">
    <location>
        <begin position="1"/>
        <end position="52"/>
    </location>
</feature>
<keyword evidence="9 12" id="KW-0811">Translocation</keyword>
<evidence type="ECO:0000256" key="4">
    <source>
        <dbReference type="ARBA" id="ARBA00022448"/>
    </source>
</evidence>
<gene>
    <name evidence="12" type="primary">secG</name>
    <name evidence="14" type="ORF">AArcSl_0096</name>
</gene>
<evidence type="ECO:0000256" key="11">
    <source>
        <dbReference type="ARBA" id="ARBA00031868"/>
    </source>
</evidence>
<evidence type="ECO:0000256" key="3">
    <source>
        <dbReference type="ARBA" id="ARBA00014522"/>
    </source>
</evidence>
<dbReference type="GO" id="GO:0005886">
    <property type="term" value="C:plasma membrane"/>
    <property type="evidence" value="ECO:0007669"/>
    <property type="project" value="UniProtKB-SubCell"/>
</dbReference>
<comment type="subcellular location">
    <subcellularLocation>
        <location evidence="1 12">Cell membrane</location>
        <topology evidence="1 12">Single-pass membrane protein</topology>
    </subcellularLocation>
</comment>
<dbReference type="Pfam" id="PF03911">
    <property type="entry name" value="Sec61_beta"/>
    <property type="match status" value="1"/>
</dbReference>
<evidence type="ECO:0000313" key="14">
    <source>
        <dbReference type="EMBL" id="AUX07754.1"/>
    </source>
</evidence>
<dbReference type="Proteomes" id="UP000263012">
    <property type="component" value="Chromosome"/>
</dbReference>
<feature type="transmembrane region" description="Helical" evidence="13">
    <location>
        <begin position="56"/>
        <end position="73"/>
    </location>
</feature>
<dbReference type="HAMAP" id="MF_00751">
    <property type="entry name" value="SecG"/>
    <property type="match status" value="1"/>
</dbReference>
<keyword evidence="10 12" id="KW-0472">Membrane</keyword>
<evidence type="ECO:0000313" key="15">
    <source>
        <dbReference type="Proteomes" id="UP000263012"/>
    </source>
</evidence>
<name>A0A343TF82_9EURY</name>
<sequence>MVVVDPQGKRNETFTRARTVVIFMSGNQGGLMSSAGLVRYFDAEDRNAITIDPKTLIAFALLFGVFVQVLSLTV</sequence>
<dbReference type="InterPro" id="IPR016482">
    <property type="entry name" value="SecG/Sec61-beta/Sbh"/>
</dbReference>
<keyword evidence="6 12" id="KW-0812">Transmembrane</keyword>
<dbReference type="InterPro" id="IPR023531">
    <property type="entry name" value="Preprot_translocase_SecG"/>
</dbReference>
<evidence type="ECO:0000256" key="2">
    <source>
        <dbReference type="ARBA" id="ARBA00006103"/>
    </source>
</evidence>
<keyword evidence="8 12" id="KW-1133">Transmembrane helix</keyword>
<reference evidence="15" key="1">
    <citation type="submission" date="2017-11" db="EMBL/GenBank/DDBJ databases">
        <title>Phenotypic and genomic properties of facultatively anaerobic sulfur-reducing natronoarchaea from hypersaline soda lakes.</title>
        <authorList>
            <person name="Sorokin D.Y."/>
            <person name="Kublanov I.V."/>
            <person name="Roman P."/>
            <person name="Sinninghe Damste J.S."/>
            <person name="Golyshin P.N."/>
            <person name="Rojo D."/>
            <person name="Ciordia S."/>
            <person name="Mena M.D.C."/>
            <person name="Ferrer M."/>
            <person name="Messina E."/>
            <person name="Smedile F."/>
            <person name="La Spada G."/>
            <person name="La Cono V."/>
            <person name="Yakimov M.M."/>
        </authorList>
    </citation>
    <scope>NUCLEOTIDE SEQUENCE [LARGE SCALE GENOMIC DNA]</scope>
    <source>
        <strain evidence="15">AArc-Sl</strain>
    </source>
</reference>
<organism evidence="14 15">
    <name type="scientific">Halalkaliarchaeum desulfuricum</name>
    <dbReference type="NCBI Taxonomy" id="2055893"/>
    <lineage>
        <taxon>Archaea</taxon>
        <taxon>Methanobacteriati</taxon>
        <taxon>Methanobacteriota</taxon>
        <taxon>Stenosarchaea group</taxon>
        <taxon>Halobacteria</taxon>
        <taxon>Halobacteriales</taxon>
        <taxon>Haloferacaceae</taxon>
        <taxon>Halalkaliarchaeum</taxon>
    </lineage>
</organism>
<evidence type="ECO:0000256" key="1">
    <source>
        <dbReference type="ARBA" id="ARBA00004162"/>
    </source>
</evidence>
<keyword evidence="7 12" id="KW-0653">Protein transport</keyword>